<dbReference type="GO" id="GO:0000155">
    <property type="term" value="F:phosphorelay sensor kinase activity"/>
    <property type="evidence" value="ECO:0007669"/>
    <property type="project" value="InterPro"/>
</dbReference>
<dbReference type="Pfam" id="PF02518">
    <property type="entry name" value="HATPase_c"/>
    <property type="match status" value="1"/>
</dbReference>
<evidence type="ECO:0000256" key="2">
    <source>
        <dbReference type="ARBA" id="ARBA00012438"/>
    </source>
</evidence>
<evidence type="ECO:0000259" key="4">
    <source>
        <dbReference type="PROSITE" id="PS50109"/>
    </source>
</evidence>
<dbReference type="InterPro" id="IPR036097">
    <property type="entry name" value="HisK_dim/P_sf"/>
</dbReference>
<reference evidence="5 6" key="1">
    <citation type="journal article" date="2013" name="J. Microbiol.">
        <title>Mucilaginibacter ginsenosidivorax sp. nov., with ginsenoside converting activity isolated from sediment.</title>
        <authorList>
            <person name="Kim J.K."/>
            <person name="Choi T.E."/>
            <person name="Liu Q.M."/>
            <person name="Park H.Y."/>
            <person name="Yi T.H."/>
            <person name="Yoon M.H."/>
            <person name="Kim S.C."/>
            <person name="Im W.T."/>
        </authorList>
    </citation>
    <scope>NUCLEOTIDE SEQUENCE [LARGE SCALE GENOMIC DNA]</scope>
    <source>
        <strain evidence="5 6">KHI28</strain>
    </source>
</reference>
<dbReference type="InterPro" id="IPR003661">
    <property type="entry name" value="HisK_dim/P_dom"/>
</dbReference>
<organism evidence="5 6">
    <name type="scientific">Mucilaginibacter ginsenosidivorax</name>
    <dbReference type="NCBI Taxonomy" id="862126"/>
    <lineage>
        <taxon>Bacteria</taxon>
        <taxon>Pseudomonadati</taxon>
        <taxon>Bacteroidota</taxon>
        <taxon>Sphingobacteriia</taxon>
        <taxon>Sphingobacteriales</taxon>
        <taxon>Sphingobacteriaceae</taxon>
        <taxon>Mucilaginibacter</taxon>
    </lineage>
</organism>
<dbReference type="PANTHER" id="PTHR43102">
    <property type="entry name" value="SLR1143 PROTEIN"/>
    <property type="match status" value="1"/>
</dbReference>
<dbReference type="Pfam" id="PF01590">
    <property type="entry name" value="GAF"/>
    <property type="match status" value="1"/>
</dbReference>
<sequence>MEKEKALPVPENEAERLAALASYAIVDSGEEKDFDAIAAIASAICGTPISLITFIDDKRQWFKSHIGTDLTENFRDLSFCTYAIAGTEEIMIVPDALQDERFATNPVVTDAQVTFYAGVPLVNEDGYALGTLCVLDQEPHDFSEAQIDALKALAKQVVDKIELQRKVMQLEKTNQELINANVLIQKFASMAAHDIKNPLSSIRLTSQALRTRQEITQNEGCLRLVNMNISAADNLLVLVDEMMAYSKEPALLLEKRQEFNLNALIGKVVSLLTVPDSIRIEWPDENQQVYFSVIAIEQILINLLSNAIRYNDKSLGLIRIHFSEDEHDYRLAVEDNGQGIPLEYHDKIFAHNFTLKVKDRFNNQGSGIGLGTVKDLLYLLGASITLKSIPGEGSEFTVRLKK</sequence>
<dbReference type="SUPFAM" id="SSF55781">
    <property type="entry name" value="GAF domain-like"/>
    <property type="match status" value="1"/>
</dbReference>
<dbReference type="Gene3D" id="3.30.565.10">
    <property type="entry name" value="Histidine kinase-like ATPase, C-terminal domain"/>
    <property type="match status" value="1"/>
</dbReference>
<dbReference type="InterPro" id="IPR036890">
    <property type="entry name" value="HATPase_C_sf"/>
</dbReference>
<accession>A0A5B8W8N5</accession>
<dbReference type="InterPro" id="IPR003594">
    <property type="entry name" value="HATPase_dom"/>
</dbReference>
<dbReference type="SUPFAM" id="SSF47384">
    <property type="entry name" value="Homodimeric domain of signal transducing histidine kinase"/>
    <property type="match status" value="1"/>
</dbReference>
<keyword evidence="3" id="KW-0597">Phosphoprotein</keyword>
<keyword evidence="6" id="KW-1185">Reference proteome</keyword>
<keyword evidence="5" id="KW-0418">Kinase</keyword>
<protein>
    <recommendedName>
        <fullName evidence="2">histidine kinase</fullName>
        <ecNumber evidence="2">2.7.13.3</ecNumber>
    </recommendedName>
</protein>
<evidence type="ECO:0000313" key="6">
    <source>
        <dbReference type="Proteomes" id="UP000321362"/>
    </source>
</evidence>
<dbReference type="InterPro" id="IPR029016">
    <property type="entry name" value="GAF-like_dom_sf"/>
</dbReference>
<dbReference type="Gene3D" id="3.30.450.40">
    <property type="match status" value="1"/>
</dbReference>
<gene>
    <name evidence="5" type="ORF">FSB76_22635</name>
</gene>
<feature type="domain" description="Histidine kinase" evidence="4">
    <location>
        <begin position="190"/>
        <end position="402"/>
    </location>
</feature>
<keyword evidence="5" id="KW-0808">Transferase</keyword>
<dbReference type="InterPro" id="IPR005467">
    <property type="entry name" value="His_kinase_dom"/>
</dbReference>
<dbReference type="InterPro" id="IPR003018">
    <property type="entry name" value="GAF"/>
</dbReference>
<proteinExistence type="predicted"/>
<dbReference type="PROSITE" id="PS50109">
    <property type="entry name" value="HIS_KIN"/>
    <property type="match status" value="1"/>
</dbReference>
<dbReference type="SMART" id="SM00065">
    <property type="entry name" value="GAF"/>
    <property type="match status" value="1"/>
</dbReference>
<name>A0A5B8W8N5_9SPHI</name>
<dbReference type="SUPFAM" id="SSF55874">
    <property type="entry name" value="ATPase domain of HSP90 chaperone/DNA topoisomerase II/histidine kinase"/>
    <property type="match status" value="1"/>
</dbReference>
<comment type="catalytic activity">
    <reaction evidence="1">
        <text>ATP + protein L-histidine = ADP + protein N-phospho-L-histidine.</text>
        <dbReference type="EC" id="2.7.13.3"/>
    </reaction>
</comment>
<dbReference type="PANTHER" id="PTHR43102:SF2">
    <property type="entry name" value="GAF DOMAIN-CONTAINING PROTEIN"/>
    <property type="match status" value="1"/>
</dbReference>
<dbReference type="EC" id="2.7.13.3" evidence="2"/>
<dbReference type="CDD" id="cd00075">
    <property type="entry name" value="HATPase"/>
    <property type="match status" value="1"/>
</dbReference>
<dbReference type="Gene3D" id="1.10.287.130">
    <property type="match status" value="1"/>
</dbReference>
<dbReference type="Proteomes" id="UP000321362">
    <property type="component" value="Chromosome"/>
</dbReference>
<dbReference type="EMBL" id="CP042437">
    <property type="protein sequence ID" value="QEC78608.1"/>
    <property type="molecule type" value="Genomic_DNA"/>
</dbReference>
<dbReference type="CDD" id="cd00082">
    <property type="entry name" value="HisKA"/>
    <property type="match status" value="1"/>
</dbReference>
<dbReference type="SMART" id="SM00388">
    <property type="entry name" value="HisKA"/>
    <property type="match status" value="1"/>
</dbReference>
<dbReference type="KEGG" id="mgk:FSB76_22635"/>
<dbReference type="SMART" id="SM00387">
    <property type="entry name" value="HATPase_c"/>
    <property type="match status" value="1"/>
</dbReference>
<dbReference type="OrthoDB" id="9811889at2"/>
<dbReference type="RefSeq" id="WP_147057411.1">
    <property type="nucleotide sequence ID" value="NZ_CP042437.1"/>
</dbReference>
<dbReference type="Pfam" id="PF00512">
    <property type="entry name" value="HisKA"/>
    <property type="match status" value="1"/>
</dbReference>
<evidence type="ECO:0000256" key="3">
    <source>
        <dbReference type="ARBA" id="ARBA00022553"/>
    </source>
</evidence>
<dbReference type="InterPro" id="IPR004358">
    <property type="entry name" value="Sig_transdc_His_kin-like_C"/>
</dbReference>
<dbReference type="AlphaFoldDB" id="A0A5B8W8N5"/>
<dbReference type="PRINTS" id="PR00344">
    <property type="entry name" value="BCTRLSENSOR"/>
</dbReference>
<evidence type="ECO:0000313" key="5">
    <source>
        <dbReference type="EMBL" id="QEC78608.1"/>
    </source>
</evidence>
<evidence type="ECO:0000256" key="1">
    <source>
        <dbReference type="ARBA" id="ARBA00000085"/>
    </source>
</evidence>